<keyword evidence="2" id="KW-1185">Reference proteome</keyword>
<sequence>MTGHDNGISARRQRPQRGVLGLVLVHGGAFGRAVRETQGLGRAGALASAGASVVGALSTLAHWLGPLRAGVLGLL</sequence>
<proteinExistence type="predicted"/>
<comment type="caution">
    <text evidence="1">The sequence shown here is derived from an EMBL/GenBank/DDBJ whole genome shotgun (WGS) entry which is preliminary data.</text>
</comment>
<evidence type="ECO:0000313" key="2">
    <source>
        <dbReference type="Proteomes" id="UP001183824"/>
    </source>
</evidence>
<organism evidence="1 2">
    <name type="scientific">Streptomyces doebereineriae</name>
    <dbReference type="NCBI Taxonomy" id="3075528"/>
    <lineage>
        <taxon>Bacteria</taxon>
        <taxon>Bacillati</taxon>
        <taxon>Actinomycetota</taxon>
        <taxon>Actinomycetes</taxon>
        <taxon>Kitasatosporales</taxon>
        <taxon>Streptomycetaceae</taxon>
        <taxon>Streptomyces</taxon>
    </lineage>
</organism>
<dbReference type="EMBL" id="JAVREZ010000012">
    <property type="protein sequence ID" value="MDT0484636.1"/>
    <property type="molecule type" value="Genomic_DNA"/>
</dbReference>
<accession>A0ABU2VHP8</accession>
<dbReference type="RefSeq" id="WP_311717491.1">
    <property type="nucleotide sequence ID" value="NZ_JAVREZ010000012.1"/>
</dbReference>
<reference evidence="2" key="1">
    <citation type="submission" date="2023-07" db="EMBL/GenBank/DDBJ databases">
        <title>30 novel species of actinomycetes from the DSMZ collection.</title>
        <authorList>
            <person name="Nouioui I."/>
        </authorList>
    </citation>
    <scope>NUCLEOTIDE SEQUENCE [LARGE SCALE GENOMIC DNA]</scope>
    <source>
        <strain evidence="2">DSM 41640</strain>
    </source>
</reference>
<name>A0ABU2VHP8_9ACTN</name>
<protein>
    <submittedName>
        <fullName evidence="1">Uncharacterized protein</fullName>
    </submittedName>
</protein>
<dbReference type="Proteomes" id="UP001183824">
    <property type="component" value="Unassembled WGS sequence"/>
</dbReference>
<gene>
    <name evidence="1" type="ORF">RNB18_31380</name>
</gene>
<evidence type="ECO:0000313" key="1">
    <source>
        <dbReference type="EMBL" id="MDT0484636.1"/>
    </source>
</evidence>